<sequence length="62" mass="7089">MLGWLTLGGLMLVAGLLADDWLANRYRRPLSHMRPKPADLKKLGMEETDLSGLRRLIDRNSR</sequence>
<dbReference type="RefSeq" id="WP_085862664.1">
    <property type="nucleotide sequence ID" value="NZ_FWFT01000001.1"/>
</dbReference>
<organism evidence="1 2">
    <name type="scientific">Pseudooctadecabacter jejudonensis</name>
    <dbReference type="NCBI Taxonomy" id="1391910"/>
    <lineage>
        <taxon>Bacteria</taxon>
        <taxon>Pseudomonadati</taxon>
        <taxon>Pseudomonadota</taxon>
        <taxon>Alphaproteobacteria</taxon>
        <taxon>Rhodobacterales</taxon>
        <taxon>Paracoccaceae</taxon>
        <taxon>Pseudooctadecabacter</taxon>
    </lineage>
</organism>
<dbReference type="Proteomes" id="UP000193623">
    <property type="component" value="Unassembled WGS sequence"/>
</dbReference>
<dbReference type="EMBL" id="FWFT01000001">
    <property type="protein sequence ID" value="SLN12271.1"/>
    <property type="molecule type" value="Genomic_DNA"/>
</dbReference>
<proteinExistence type="predicted"/>
<evidence type="ECO:0000313" key="2">
    <source>
        <dbReference type="Proteomes" id="UP000193623"/>
    </source>
</evidence>
<gene>
    <name evidence="1" type="ORF">PSJ8397_00159</name>
</gene>
<accession>A0A1Y5RDA9</accession>
<reference evidence="1 2" key="1">
    <citation type="submission" date="2017-03" db="EMBL/GenBank/DDBJ databases">
        <authorList>
            <person name="Afonso C.L."/>
            <person name="Miller P.J."/>
            <person name="Scott M.A."/>
            <person name="Spackman E."/>
            <person name="Goraichik I."/>
            <person name="Dimitrov K.M."/>
            <person name="Suarez D.L."/>
            <person name="Swayne D.E."/>
        </authorList>
    </citation>
    <scope>NUCLEOTIDE SEQUENCE [LARGE SCALE GENOMIC DNA]</scope>
    <source>
        <strain evidence="1 2">CECT 8397</strain>
    </source>
</reference>
<dbReference type="OrthoDB" id="7868018at2"/>
<protein>
    <submittedName>
        <fullName evidence="1">Uncharacterized protein</fullName>
    </submittedName>
</protein>
<dbReference type="AlphaFoldDB" id="A0A1Y5RDA9"/>
<name>A0A1Y5RDA9_9RHOB</name>
<keyword evidence="2" id="KW-1185">Reference proteome</keyword>
<evidence type="ECO:0000313" key="1">
    <source>
        <dbReference type="EMBL" id="SLN12271.1"/>
    </source>
</evidence>